<evidence type="ECO:0000256" key="3">
    <source>
        <dbReference type="SAM" id="SignalP"/>
    </source>
</evidence>
<dbReference type="InterPro" id="IPR006047">
    <property type="entry name" value="GH13_cat_dom"/>
</dbReference>
<dbReference type="SMART" id="SM00642">
    <property type="entry name" value="Aamy"/>
    <property type="match status" value="1"/>
</dbReference>
<dbReference type="Gene3D" id="3.20.20.80">
    <property type="entry name" value="Glycosidases"/>
    <property type="match status" value="1"/>
</dbReference>
<keyword evidence="2" id="KW-0326">Glycosidase</keyword>
<feature type="chain" id="PRO_5022974548" evidence="3">
    <location>
        <begin position="24"/>
        <end position="619"/>
    </location>
</feature>
<dbReference type="SUPFAM" id="SSF81296">
    <property type="entry name" value="E set domains"/>
    <property type="match status" value="1"/>
</dbReference>
<dbReference type="InterPro" id="IPR013783">
    <property type="entry name" value="Ig-like_fold"/>
</dbReference>
<feature type="domain" description="Glycosyl hydrolase family 13 catalytic" evidence="4">
    <location>
        <begin position="132"/>
        <end position="529"/>
    </location>
</feature>
<evidence type="ECO:0000259" key="4">
    <source>
        <dbReference type="SMART" id="SM00642"/>
    </source>
</evidence>
<sequence>MRISRLRFPVLLAAVSASLTLHAEQTDLRVSPPGWWAGMASPKLQLMVHGPDIAGSTVSVNDSEFVIEQVNSLDSPNYLFIDIDIADISPGDYELTFTKQGKEIYKTIYTFRPRAANSAERQGFTQKDTIYLVTPDRFANGDESNDSVAGFVDKADRQAPGGRHGGDIQGMINHLDYIASTGFTQIWSMPLLENAMDDHSYHGYAITDYYRIDPRYGSNALYRQFSQQADEKGVGVIMDMVLNHIGSNHPWMKDKPAKDWIHHNGEFSATTHRRESLHDPHGVEADQKAFSDGWFVPSMPDLNQQNPYLTNYLIQNAIWWVEYANLSGIRVDTYSYSDKAFLSQWTARLTSEYPNLNIVGEEWTTNPVITAYWQEDSYRADGYDSSLPSVMDFPLQDTLVNALKDEETWGTGLVSLYNLLAGDFIYGDPYNLVIFGDNHDMSRIYTQLDESYALWDMAMTFLLTARGIPQIYYGTEILMANPDTDDHGVIRSDFPGGWKNDSIDAFAQQGLSPKQTKAYNRIKSLLSLRKEHPVVTQGKFTHFAPAEGIYVYFRTDEAGKGAMIILNKNEAENDVQLARFEPVLKEFSTASRWGNSNKISVKNASIEVAPKSASVWLLQ</sequence>
<protein>
    <submittedName>
        <fullName evidence="5">Alpha-amlyase</fullName>
    </submittedName>
</protein>
<keyword evidence="5" id="KW-0456">Lyase</keyword>
<dbReference type="Pfam" id="PF10438">
    <property type="entry name" value="Cyc-maltodext_C"/>
    <property type="match status" value="1"/>
</dbReference>
<dbReference type="Gene3D" id="2.60.40.1180">
    <property type="entry name" value="Golgi alpha-mannosidase II"/>
    <property type="match status" value="1"/>
</dbReference>
<dbReference type="SUPFAM" id="SSF51011">
    <property type="entry name" value="Glycosyl hydrolase domain"/>
    <property type="match status" value="1"/>
</dbReference>
<dbReference type="GO" id="GO:0005975">
    <property type="term" value="P:carbohydrate metabolic process"/>
    <property type="evidence" value="ECO:0007669"/>
    <property type="project" value="InterPro"/>
</dbReference>
<name>A0A5B7YEA1_9ALTE</name>
<dbReference type="InterPro" id="IPR014756">
    <property type="entry name" value="Ig_E-set"/>
</dbReference>
<dbReference type="KEGG" id="salk:FBQ74_08710"/>
<evidence type="ECO:0000313" key="5">
    <source>
        <dbReference type="EMBL" id="QCZ93566.1"/>
    </source>
</evidence>
<dbReference type="Pfam" id="PF00128">
    <property type="entry name" value="Alpha-amylase"/>
    <property type="match status" value="1"/>
</dbReference>
<dbReference type="InterPro" id="IPR017853">
    <property type="entry name" value="GH"/>
</dbReference>
<dbReference type="EMBL" id="CP039852">
    <property type="protein sequence ID" value="QCZ93566.1"/>
    <property type="molecule type" value="Genomic_DNA"/>
</dbReference>
<feature type="signal peptide" evidence="3">
    <location>
        <begin position="1"/>
        <end position="23"/>
    </location>
</feature>
<dbReference type="InterPro" id="IPR013780">
    <property type="entry name" value="Glyco_hydro_b"/>
</dbReference>
<dbReference type="Gene3D" id="2.60.40.10">
    <property type="entry name" value="Immunoglobulins"/>
    <property type="match status" value="1"/>
</dbReference>
<dbReference type="InterPro" id="IPR019492">
    <property type="entry name" value="Cyclo-malto-dextrinase_C"/>
</dbReference>
<dbReference type="GO" id="GO:0016798">
    <property type="term" value="F:hydrolase activity, acting on glycosyl bonds"/>
    <property type="evidence" value="ECO:0007669"/>
    <property type="project" value="UniProtKB-KW"/>
</dbReference>
<dbReference type="InterPro" id="IPR015171">
    <property type="entry name" value="Cyc-maltodext_N"/>
</dbReference>
<dbReference type="SUPFAM" id="SSF51445">
    <property type="entry name" value="(Trans)glycosidases"/>
    <property type="match status" value="1"/>
</dbReference>
<dbReference type="RefSeq" id="WP_139756310.1">
    <property type="nucleotide sequence ID" value="NZ_CP039852.1"/>
</dbReference>
<proteinExistence type="predicted"/>
<evidence type="ECO:0000313" key="6">
    <source>
        <dbReference type="Proteomes" id="UP000304912"/>
    </source>
</evidence>
<gene>
    <name evidence="5" type="ORF">FBQ74_08710</name>
</gene>
<dbReference type="PANTHER" id="PTHR10357:SF210">
    <property type="entry name" value="MALTODEXTRIN GLUCOSIDASE"/>
    <property type="match status" value="1"/>
</dbReference>
<dbReference type="AlphaFoldDB" id="A0A5B7YEA1"/>
<evidence type="ECO:0000256" key="2">
    <source>
        <dbReference type="ARBA" id="ARBA00023295"/>
    </source>
</evidence>
<evidence type="ECO:0000256" key="1">
    <source>
        <dbReference type="ARBA" id="ARBA00022801"/>
    </source>
</evidence>
<dbReference type="CDD" id="cd11340">
    <property type="entry name" value="AmyAc_bac_CMD_like_3"/>
    <property type="match status" value="1"/>
</dbReference>
<dbReference type="Proteomes" id="UP000304912">
    <property type="component" value="Chromosome"/>
</dbReference>
<dbReference type="OrthoDB" id="9805159at2"/>
<organism evidence="5 6">
    <name type="scientific">Salinimonas iocasae</name>
    <dbReference type="NCBI Taxonomy" id="2572577"/>
    <lineage>
        <taxon>Bacteria</taxon>
        <taxon>Pseudomonadati</taxon>
        <taxon>Pseudomonadota</taxon>
        <taxon>Gammaproteobacteria</taxon>
        <taxon>Alteromonadales</taxon>
        <taxon>Alteromonadaceae</taxon>
        <taxon>Alteromonas/Salinimonas group</taxon>
        <taxon>Salinimonas</taxon>
    </lineage>
</organism>
<keyword evidence="6" id="KW-1185">Reference proteome</keyword>
<keyword evidence="3" id="KW-0732">Signal</keyword>
<accession>A0A5B7YEA1</accession>
<dbReference type="Pfam" id="PF09087">
    <property type="entry name" value="Cyc-maltodext_N"/>
    <property type="match status" value="1"/>
</dbReference>
<dbReference type="PANTHER" id="PTHR10357">
    <property type="entry name" value="ALPHA-AMYLASE FAMILY MEMBER"/>
    <property type="match status" value="1"/>
</dbReference>
<reference evidence="5 6" key="1">
    <citation type="submission" date="2019-04" db="EMBL/GenBank/DDBJ databases">
        <title>Salinimonas iocasae sp. nov., a halophilic bacterium isolated from the outer tube casing of tubeworms in Okinawa Trough.</title>
        <authorList>
            <person name="Zhang H."/>
            <person name="Wang H."/>
            <person name="Li C."/>
        </authorList>
    </citation>
    <scope>NUCLEOTIDE SEQUENCE [LARGE SCALE GENOMIC DNA]</scope>
    <source>
        <strain evidence="5 6">KX18D6</strain>
    </source>
</reference>
<keyword evidence="1" id="KW-0378">Hydrolase</keyword>
<dbReference type="GO" id="GO:0016829">
    <property type="term" value="F:lyase activity"/>
    <property type="evidence" value="ECO:0007669"/>
    <property type="project" value="UniProtKB-KW"/>
</dbReference>